<dbReference type="InterPro" id="IPR010199">
    <property type="entry name" value="CysJ"/>
</dbReference>
<dbReference type="PRINTS" id="PR00371">
    <property type="entry name" value="FPNCR"/>
</dbReference>
<evidence type="ECO:0000256" key="1">
    <source>
        <dbReference type="ARBA" id="ARBA00022448"/>
    </source>
</evidence>
<dbReference type="Pfam" id="PF00258">
    <property type="entry name" value="Flavodoxin_1"/>
    <property type="match status" value="1"/>
</dbReference>
<feature type="binding site" evidence="12">
    <location>
        <begin position="425"/>
        <end position="428"/>
    </location>
    <ligand>
        <name>FAD</name>
        <dbReference type="ChEBI" id="CHEBI:57692"/>
    </ligand>
</feature>
<dbReference type="PIRSF" id="PIRSF000207">
    <property type="entry name" value="SiR-FP_CysJ"/>
    <property type="match status" value="1"/>
</dbReference>
<dbReference type="InterPro" id="IPR001094">
    <property type="entry name" value="Flavdoxin-like"/>
</dbReference>
<protein>
    <recommendedName>
        <fullName evidence="11">Sulfite reductase [NADPH] flavoprotein alpha-component</fullName>
        <shortName evidence="11">SiR-FP</shortName>
        <ecNumber evidence="11">1.8.1.2</ecNumber>
    </recommendedName>
</protein>
<name>A0A851HXQ5_9GAMM</name>
<evidence type="ECO:0000256" key="2">
    <source>
        <dbReference type="ARBA" id="ARBA00022605"/>
    </source>
</evidence>
<evidence type="ECO:0000256" key="8">
    <source>
        <dbReference type="ARBA" id="ARBA00023002"/>
    </source>
</evidence>
<keyword evidence="3 11" id="KW-0285">Flavoprotein</keyword>
<feature type="binding site" evidence="12">
    <location>
        <begin position="392"/>
        <end position="395"/>
    </location>
    <ligand>
        <name>FAD</name>
        <dbReference type="ChEBI" id="CHEBI:57692"/>
    </ligand>
</feature>
<feature type="binding site" evidence="12">
    <location>
        <begin position="75"/>
        <end position="80"/>
    </location>
    <ligand>
        <name>FMN</name>
        <dbReference type="ChEBI" id="CHEBI:58210"/>
    </ligand>
</feature>
<dbReference type="InterPro" id="IPR023173">
    <property type="entry name" value="NADPH_Cyt_P450_Rdtase_alpha"/>
</dbReference>
<feature type="binding site" evidence="12">
    <location>
        <begin position="524"/>
        <end position="525"/>
    </location>
    <ligand>
        <name>NADP(+)</name>
        <dbReference type="ChEBI" id="CHEBI:58349"/>
    </ligand>
</feature>
<organism evidence="15 16">
    <name type="scientific">Marinobacter adhaerens</name>
    <dbReference type="NCBI Taxonomy" id="1033846"/>
    <lineage>
        <taxon>Bacteria</taxon>
        <taxon>Pseudomonadati</taxon>
        <taxon>Pseudomonadota</taxon>
        <taxon>Gammaproteobacteria</taxon>
        <taxon>Pseudomonadales</taxon>
        <taxon>Marinobacteraceae</taxon>
        <taxon>Marinobacter</taxon>
    </lineage>
</organism>
<dbReference type="Pfam" id="PF00175">
    <property type="entry name" value="NAD_binding_1"/>
    <property type="match status" value="1"/>
</dbReference>
<dbReference type="Proteomes" id="UP000536442">
    <property type="component" value="Unassembled WGS sequence"/>
</dbReference>
<keyword evidence="6 11" id="KW-0521">NADP</keyword>
<keyword evidence="1 11" id="KW-0813">Transport</keyword>
<keyword evidence="8 11" id="KW-0560">Oxidoreductase</keyword>
<dbReference type="InterPro" id="IPR003097">
    <property type="entry name" value="CysJ-like_FAD-binding"/>
</dbReference>
<dbReference type="Gene3D" id="1.20.990.10">
    <property type="entry name" value="NADPH-cytochrome p450 Reductase, Chain A, domain 3"/>
    <property type="match status" value="1"/>
</dbReference>
<dbReference type="AlphaFoldDB" id="A0A851HXQ5"/>
<evidence type="ECO:0000256" key="11">
    <source>
        <dbReference type="PIRNR" id="PIRNR000207"/>
    </source>
</evidence>
<comment type="function">
    <text evidence="11">Component of the sulfite reductase complex that catalyzes the 6-electron reduction of sulfite to sulfide. This is one of several activities required for the biosynthesis of L-cysteine from sulfate. The flavoprotein component catalyzes the electron flow from NADPH -&gt; FAD -&gt; FMN to the hemoprotein component.</text>
</comment>
<keyword evidence="5 11" id="KW-0274">FAD</keyword>
<dbReference type="Gene3D" id="2.40.30.10">
    <property type="entry name" value="Translation factors"/>
    <property type="match status" value="1"/>
</dbReference>
<dbReference type="InterPro" id="IPR001709">
    <property type="entry name" value="Flavoprot_Pyr_Nucl_cyt_Rdtase"/>
</dbReference>
<feature type="domain" description="FAD-binding FR-type" evidence="14">
    <location>
        <begin position="239"/>
        <end position="454"/>
    </location>
</feature>
<evidence type="ECO:0000256" key="12">
    <source>
        <dbReference type="PIRSR" id="PIRSR000207-1"/>
    </source>
</evidence>
<dbReference type="CDD" id="cd06199">
    <property type="entry name" value="SiR"/>
    <property type="match status" value="1"/>
</dbReference>
<keyword evidence="4 11" id="KW-0288">FMN</keyword>
<keyword evidence="7 11" id="KW-0249">Electron transport</keyword>
<accession>A0A851HXQ5</accession>
<dbReference type="PANTHER" id="PTHR19384:SF128">
    <property type="entry name" value="NADPH OXIDOREDUCTASE A"/>
    <property type="match status" value="1"/>
</dbReference>
<feature type="binding site" evidence="12">
    <location>
        <position position="604"/>
    </location>
    <ligand>
        <name>FAD</name>
        <dbReference type="ChEBI" id="CHEBI:57692"/>
    </ligand>
</feature>
<evidence type="ECO:0000259" key="14">
    <source>
        <dbReference type="PROSITE" id="PS51384"/>
    </source>
</evidence>
<comment type="cofactor">
    <cofactor evidence="11 12">
        <name>FAD</name>
        <dbReference type="ChEBI" id="CHEBI:57692"/>
    </cofactor>
    <text evidence="11 12">Binds 1 FAD per subunit.</text>
</comment>
<feature type="binding site" evidence="12">
    <location>
        <position position="327"/>
    </location>
    <ligand>
        <name>FAD</name>
        <dbReference type="ChEBI" id="CHEBI:57692"/>
    </ligand>
</feature>
<feature type="binding site" evidence="12">
    <location>
        <begin position="410"/>
        <end position="412"/>
    </location>
    <ligand>
        <name>FAD</name>
        <dbReference type="ChEBI" id="CHEBI:57692"/>
    </ligand>
</feature>
<feature type="binding site" evidence="12">
    <location>
        <begin position="158"/>
        <end position="167"/>
    </location>
    <ligand>
        <name>FMN</name>
        <dbReference type="ChEBI" id="CHEBI:58210"/>
    </ligand>
</feature>
<keyword evidence="2 11" id="KW-0028">Amino-acid biosynthesis</keyword>
<dbReference type="NCBIfam" id="TIGR01931">
    <property type="entry name" value="cysJ"/>
    <property type="match status" value="1"/>
</dbReference>
<evidence type="ECO:0000256" key="5">
    <source>
        <dbReference type="ARBA" id="ARBA00022827"/>
    </source>
</evidence>
<feature type="binding site" evidence="12">
    <location>
        <position position="416"/>
    </location>
    <ligand>
        <name>FAD</name>
        <dbReference type="ChEBI" id="CHEBI:57692"/>
    </ligand>
</feature>
<dbReference type="GO" id="GO:0019344">
    <property type="term" value="P:cysteine biosynthetic process"/>
    <property type="evidence" value="ECO:0007669"/>
    <property type="project" value="UniProtKB-KW"/>
</dbReference>
<dbReference type="InterPro" id="IPR039261">
    <property type="entry name" value="FNR_nucleotide-bd"/>
</dbReference>
<dbReference type="PROSITE" id="PS50902">
    <property type="entry name" value="FLAVODOXIN_LIKE"/>
    <property type="match status" value="1"/>
</dbReference>
<comment type="caution">
    <text evidence="15">The sequence shown here is derived from an EMBL/GenBank/DDBJ whole genome shotgun (WGS) entry which is preliminary data.</text>
</comment>
<evidence type="ECO:0000256" key="6">
    <source>
        <dbReference type="ARBA" id="ARBA00022857"/>
    </source>
</evidence>
<comment type="catalytic activity">
    <reaction evidence="10 11">
        <text>hydrogen sulfide + 3 NADP(+) + 3 H2O = sulfite + 3 NADPH + 4 H(+)</text>
        <dbReference type="Rhea" id="RHEA:13801"/>
        <dbReference type="ChEBI" id="CHEBI:15377"/>
        <dbReference type="ChEBI" id="CHEBI:15378"/>
        <dbReference type="ChEBI" id="CHEBI:17359"/>
        <dbReference type="ChEBI" id="CHEBI:29919"/>
        <dbReference type="ChEBI" id="CHEBI:57783"/>
        <dbReference type="ChEBI" id="CHEBI:58349"/>
        <dbReference type="EC" id="1.8.1.2"/>
    </reaction>
</comment>
<evidence type="ECO:0000313" key="15">
    <source>
        <dbReference type="EMBL" id="NWN91725.1"/>
    </source>
</evidence>
<dbReference type="InterPro" id="IPR029039">
    <property type="entry name" value="Flavoprotein-like_sf"/>
</dbReference>
<dbReference type="GO" id="GO:0016655">
    <property type="term" value="F:oxidoreductase activity, acting on NAD(P)H, quinone or similar compound as acceptor"/>
    <property type="evidence" value="ECO:0007669"/>
    <property type="project" value="UniProtKB-ARBA"/>
</dbReference>
<evidence type="ECO:0000313" key="16">
    <source>
        <dbReference type="Proteomes" id="UP000536442"/>
    </source>
</evidence>
<dbReference type="PANTHER" id="PTHR19384">
    <property type="entry name" value="NITRIC OXIDE SYNTHASE-RELATED"/>
    <property type="match status" value="1"/>
</dbReference>
<dbReference type="GO" id="GO:0050660">
    <property type="term" value="F:flavin adenine dinucleotide binding"/>
    <property type="evidence" value="ECO:0007669"/>
    <property type="project" value="InterPro"/>
</dbReference>
<dbReference type="InterPro" id="IPR001433">
    <property type="entry name" value="OxRdtase_FAD/NAD-bd"/>
</dbReference>
<evidence type="ECO:0000259" key="13">
    <source>
        <dbReference type="PROSITE" id="PS50902"/>
    </source>
</evidence>
<evidence type="ECO:0000256" key="9">
    <source>
        <dbReference type="ARBA" id="ARBA00023192"/>
    </source>
</evidence>
<keyword evidence="9 11" id="KW-0198">Cysteine biosynthesis</keyword>
<proteinExistence type="predicted"/>
<dbReference type="GO" id="GO:0010181">
    <property type="term" value="F:FMN binding"/>
    <property type="evidence" value="ECO:0007669"/>
    <property type="project" value="InterPro"/>
</dbReference>
<evidence type="ECO:0000256" key="3">
    <source>
        <dbReference type="ARBA" id="ARBA00022630"/>
    </source>
</evidence>
<dbReference type="Gene3D" id="3.40.50.360">
    <property type="match status" value="1"/>
</dbReference>
<dbReference type="UniPathway" id="UPA00140">
    <property type="reaction ID" value="UER00207"/>
</dbReference>
<dbReference type="FunFam" id="3.40.50.80:FF:000001">
    <property type="entry name" value="NADPH--cytochrome P450 reductase 1"/>
    <property type="match status" value="1"/>
</dbReference>
<dbReference type="GO" id="GO:0004783">
    <property type="term" value="F:sulfite reductase (NADPH) activity"/>
    <property type="evidence" value="ECO:0007669"/>
    <property type="project" value="UniProtKB-EC"/>
</dbReference>
<feature type="binding site" evidence="12">
    <location>
        <begin position="530"/>
        <end position="534"/>
    </location>
    <ligand>
        <name>NADP(+)</name>
        <dbReference type="ChEBI" id="CHEBI:58349"/>
    </ligand>
</feature>
<feature type="binding site" evidence="12">
    <location>
        <begin position="122"/>
        <end position="125"/>
    </location>
    <ligand>
        <name>FMN</name>
        <dbReference type="ChEBI" id="CHEBI:58210"/>
    </ligand>
</feature>
<feature type="binding site" evidence="12">
    <location>
        <position position="566"/>
    </location>
    <ligand>
        <name>NADP(+)</name>
        <dbReference type="ChEBI" id="CHEBI:58349"/>
    </ligand>
</feature>
<dbReference type="SUPFAM" id="SSF52343">
    <property type="entry name" value="Ferredoxin reductase-like, C-terminal NADP-linked domain"/>
    <property type="match status" value="1"/>
</dbReference>
<dbReference type="InterPro" id="IPR017927">
    <property type="entry name" value="FAD-bd_FR_type"/>
</dbReference>
<dbReference type="Gene3D" id="3.40.50.80">
    <property type="entry name" value="Nucleotide-binding domain of ferredoxin-NADP reductase (FNR) module"/>
    <property type="match status" value="1"/>
</dbReference>
<sequence>MTTDLNASPLSADQQSRLTEVLSELNDGQLFWLAGFLAGKCAGGSVSASGQAPGVAPATSAAPAAGAELTVLFGSQTGNAEELAQQLATRAADKGVSAKVVDMADYKPRQLKKEQYLALLTSTHGEGDPPDSALDFYEFLNGKKAPKLDGLRYSVLSLGDSSYEHFCKTGQDFDQQLSSLGATALAERVDCDVDYDELADDWINRVLETMASEAGASQPAAANTVTAEQTPVASLYNRKNPYTATILTNQLLSGRGSDKEVRHIELSLEDSGLTYKPGDAVGVYPEHNPALVDELLNTLGFEGDASVTADDQEVTLQEALAFYREITVLTPPLMKHWAELVSDDALSALVADNTELKAWTEGRDLVDLVRAWPVPQLTPQTLVNLLRKLPPRLYSISSSQIAVEDEVHITVAAVRYCSHDRDREGVASGWLCDRMDEGSEVRMYIDPNKKFALPDDSTPAIMIGPGTGVAPFRAFLQEREEREAKGDNWLFFGDRRFRSDFLYQSEWLAWRRDGLLTRLDVAFSRDQAEKRYVQHSLKEKGAEVWAWIQRGASLYVCGDADRMAPDVHQALVDIASEHGGLTPEQAEEYLRQLNRDKRYLRDVY</sequence>
<dbReference type="GO" id="GO:0070814">
    <property type="term" value="P:hydrogen sulfide biosynthetic process"/>
    <property type="evidence" value="ECO:0007669"/>
    <property type="project" value="UniProtKB-UniPathway"/>
</dbReference>
<gene>
    <name evidence="15" type="ORF">HLV39_09500</name>
</gene>
<evidence type="ECO:0000256" key="10">
    <source>
        <dbReference type="ARBA" id="ARBA00052219"/>
    </source>
</evidence>
<feature type="domain" description="Flavodoxin-like" evidence="13">
    <location>
        <begin position="69"/>
        <end position="207"/>
    </location>
</feature>
<dbReference type="PROSITE" id="PS51384">
    <property type="entry name" value="FAD_FR"/>
    <property type="match status" value="1"/>
</dbReference>
<keyword evidence="16" id="KW-1185">Reference proteome</keyword>
<comment type="subunit">
    <text evidence="11">Alpha(8)-beta(8). The alpha component is a flavoprotein, the beta component is a hemoprotein.</text>
</comment>
<dbReference type="SUPFAM" id="SSF63380">
    <property type="entry name" value="Riboflavin synthase domain-like"/>
    <property type="match status" value="1"/>
</dbReference>
<comment type="pathway">
    <text evidence="11">Sulfur metabolism; hydrogen sulfide biosynthesis; hydrogen sulfide from sulfite (NADPH route): step 1/1.</text>
</comment>
<dbReference type="EC" id="1.8.1.2" evidence="11"/>
<dbReference type="GO" id="GO:0005829">
    <property type="term" value="C:cytosol"/>
    <property type="evidence" value="ECO:0007669"/>
    <property type="project" value="TreeGrafter"/>
</dbReference>
<evidence type="ECO:0000256" key="4">
    <source>
        <dbReference type="ARBA" id="ARBA00022643"/>
    </source>
</evidence>
<dbReference type="EMBL" id="JABEVQ010000004">
    <property type="protein sequence ID" value="NWN91725.1"/>
    <property type="molecule type" value="Genomic_DNA"/>
</dbReference>
<dbReference type="PRINTS" id="PR00369">
    <property type="entry name" value="FLAVODOXIN"/>
</dbReference>
<dbReference type="InterPro" id="IPR017938">
    <property type="entry name" value="Riboflavin_synthase-like_b-brl"/>
</dbReference>
<evidence type="ECO:0000256" key="7">
    <source>
        <dbReference type="ARBA" id="ARBA00022982"/>
    </source>
</evidence>
<dbReference type="Pfam" id="PF00667">
    <property type="entry name" value="FAD_binding_1"/>
    <property type="match status" value="1"/>
</dbReference>
<dbReference type="SUPFAM" id="SSF52218">
    <property type="entry name" value="Flavoproteins"/>
    <property type="match status" value="1"/>
</dbReference>
<dbReference type="InterPro" id="IPR008254">
    <property type="entry name" value="Flavodoxin/NO_synth"/>
</dbReference>
<reference evidence="15 16" key="1">
    <citation type="submission" date="2020-03" db="EMBL/GenBank/DDBJ databases">
        <title>Metagenomic, metatranscriptomic, and metabolomic analyses revealed the key microbes and metabolic features during the fermentation of ganjang, Korean traditional soy sauce.</title>
        <authorList>
            <person name="Chun B.H."/>
            <person name="Jeon C.O."/>
        </authorList>
    </citation>
    <scope>NUCLEOTIDE SEQUENCE [LARGE SCALE GENOMIC DNA]</scope>
    <source>
        <strain evidence="15 16">KG14</strain>
    </source>
</reference>
<comment type="cofactor">
    <cofactor evidence="11 12">
        <name>FMN</name>
        <dbReference type="ChEBI" id="CHEBI:58210"/>
    </cofactor>
    <text evidence="11 12">Binds 1 FMN per subunit.</text>
</comment>